<dbReference type="GO" id="GO:0009898">
    <property type="term" value="C:cytoplasmic side of plasma membrane"/>
    <property type="evidence" value="ECO:0007669"/>
    <property type="project" value="TreeGrafter"/>
</dbReference>
<organism evidence="3 4">
    <name type="scientific">Streptosporangium roseum (strain ATCC 12428 / DSM 43021 / JCM 3005 / KCTC 9067 / NCIMB 10171 / NRRL 2505 / NI 9100)</name>
    <dbReference type="NCBI Taxonomy" id="479432"/>
    <lineage>
        <taxon>Bacteria</taxon>
        <taxon>Bacillati</taxon>
        <taxon>Actinomycetota</taxon>
        <taxon>Actinomycetes</taxon>
        <taxon>Streptosporangiales</taxon>
        <taxon>Streptosporangiaceae</taxon>
        <taxon>Streptosporangium</taxon>
    </lineage>
</organism>
<feature type="region of interest" description="Disordered" evidence="1">
    <location>
        <begin position="109"/>
        <end position="222"/>
    </location>
</feature>
<protein>
    <submittedName>
        <fullName evidence="3">ATPase involved in chromosome partitioning-like protein</fullName>
    </submittedName>
</protein>
<dbReference type="PANTHER" id="PTHR43384:SF14">
    <property type="entry name" value="ESX-1 SECRETION-ASSOCIATED PROTEIN ESPI"/>
    <property type="match status" value="1"/>
</dbReference>
<dbReference type="AlphaFoldDB" id="D2AXM1"/>
<dbReference type="KEGG" id="sro:Sros_0147"/>
<dbReference type="InterPro" id="IPR050625">
    <property type="entry name" value="ParA/MinD_ATPase"/>
</dbReference>
<dbReference type="PANTHER" id="PTHR43384">
    <property type="entry name" value="SEPTUM SITE-DETERMINING PROTEIN MIND HOMOLOG, CHLOROPLASTIC-RELATED"/>
    <property type="match status" value="1"/>
</dbReference>
<evidence type="ECO:0000259" key="2">
    <source>
        <dbReference type="Pfam" id="PF01656"/>
    </source>
</evidence>
<dbReference type="SUPFAM" id="SSF52540">
    <property type="entry name" value="P-loop containing nucleoside triphosphate hydrolases"/>
    <property type="match status" value="1"/>
</dbReference>
<dbReference type="RefSeq" id="WP_012886947.1">
    <property type="nucleotide sequence ID" value="NC_013595.1"/>
</dbReference>
<feature type="compositionally biased region" description="Polar residues" evidence="1">
    <location>
        <begin position="522"/>
        <end position="534"/>
    </location>
</feature>
<feature type="compositionally biased region" description="Basic and acidic residues" evidence="1">
    <location>
        <begin position="431"/>
        <end position="443"/>
    </location>
</feature>
<dbReference type="STRING" id="479432.Sros_0147"/>
<feature type="compositionally biased region" description="Basic and acidic residues" evidence="1">
    <location>
        <begin position="503"/>
        <end position="516"/>
    </location>
</feature>
<feature type="compositionally biased region" description="Basic and acidic residues" evidence="1">
    <location>
        <begin position="152"/>
        <end position="164"/>
    </location>
</feature>
<dbReference type="Proteomes" id="UP000002029">
    <property type="component" value="Chromosome"/>
</dbReference>
<evidence type="ECO:0000313" key="3">
    <source>
        <dbReference type="EMBL" id="ACZ83201.1"/>
    </source>
</evidence>
<keyword evidence="4" id="KW-1185">Reference proteome</keyword>
<dbReference type="eggNOG" id="COG0455">
    <property type="taxonomic scope" value="Bacteria"/>
</dbReference>
<dbReference type="GO" id="GO:0016887">
    <property type="term" value="F:ATP hydrolysis activity"/>
    <property type="evidence" value="ECO:0007669"/>
    <property type="project" value="TreeGrafter"/>
</dbReference>
<evidence type="ECO:0000313" key="4">
    <source>
        <dbReference type="Proteomes" id="UP000002029"/>
    </source>
</evidence>
<sequence>MARHDREESLEEQLAWLDAIKEQEETPPVTVKSAAMDTVDDAAISPYPKDPWSSVPSEPDVASSPLFRTAVDSAYDPAGAPVTMADPPAEEADAADWMAAGDTVRAFTLPSVTAPPSQDNDGFLAPLKPLPRQEQDEGGGHTTGEFTGPEARAPRAESEPRQEPSRGLFEQPRRPDEPAESFTFLPDEPAGPTLEPFKPPAPEPEGFAFGGTGSDRDGFTLPNAGVERDAFAFGGADRDRFALPNAGSDRDAFTFGGADRDRFALPNAGAEREVSVFGGTEQRDDRSGSAERDDPRSGSAEQHEDRPVSGAEQDAPRSGAESPEDRSASAGAEQDRDQPVFKAGAEHDRDRQAFKAGAEHDRDRDRPVFKAEPFTGGDFLRPAPERSDPEVAEPFRVPESFGADRPNQATPPERAPGSFGSDSSGSPGFARDWDRPFGPDRDAPSTPAGKTAFTPEGETASASGRDTSPASGRGAAFTSERDRPFTPDRDAPSASGRETAFTSERETPFTAERDRPFASGRDTPSASGRETAFTSERDRPFAADRDTPSASGGDTAEPAREPYQARRRQSVPPPAFSAPSRQQVPGAPRPSADSLDPESLLRGRRNGPAGGWRKLIYKASAGLIKPGESPEVRRRRELVGRARTPVATGHHRVAVLSLKGGVGKTTTTVGLGATLAQVRGDRVIAVDANPDRGTLSDKLELETSATVRDLLNERQQIKRYVDIRAFTSQAPSRLEILASDRDPSVSEAFSSSDYQSVAQVLENFYSICITDCGTGLLHSAMSGVLGLADQLVLVSSPSVDGARAASATLDWLEAHHYEELVRSATVVLCSVRPRSKSTVDLDRLEAHFAARCRAVIRIPYDPHLEEGAEIDLERLQSTTRESYLRLAASVGDGFAGTQL</sequence>
<gene>
    <name evidence="3" type="ordered locus">Sros_0147</name>
</gene>
<dbReference type="InterPro" id="IPR002586">
    <property type="entry name" value="CobQ/CobB/MinD/ParA_Nub-bd_dom"/>
</dbReference>
<feature type="compositionally biased region" description="Polar residues" evidence="1">
    <location>
        <begin position="110"/>
        <end position="120"/>
    </location>
</feature>
<feature type="compositionally biased region" description="Basic and acidic residues" evidence="1">
    <location>
        <begin position="281"/>
        <end position="307"/>
    </location>
</feature>
<accession>D2AXM1</accession>
<dbReference type="GO" id="GO:0005829">
    <property type="term" value="C:cytosol"/>
    <property type="evidence" value="ECO:0007669"/>
    <property type="project" value="TreeGrafter"/>
</dbReference>
<feature type="compositionally biased region" description="Basic and acidic residues" evidence="1">
    <location>
        <begin position="248"/>
        <end position="263"/>
    </location>
</feature>
<reference evidence="3 4" key="1">
    <citation type="journal article" date="2010" name="Stand. Genomic Sci.">
        <title>Complete genome sequence of Streptosporangium roseum type strain (NI 9100).</title>
        <authorList>
            <person name="Nolan M."/>
            <person name="Sikorski J."/>
            <person name="Jando M."/>
            <person name="Lucas S."/>
            <person name="Lapidus A."/>
            <person name="Glavina Del Rio T."/>
            <person name="Chen F."/>
            <person name="Tice H."/>
            <person name="Pitluck S."/>
            <person name="Cheng J.F."/>
            <person name="Chertkov O."/>
            <person name="Sims D."/>
            <person name="Meincke L."/>
            <person name="Brettin T."/>
            <person name="Han C."/>
            <person name="Detter J.C."/>
            <person name="Bruce D."/>
            <person name="Goodwin L."/>
            <person name="Land M."/>
            <person name="Hauser L."/>
            <person name="Chang Y.J."/>
            <person name="Jeffries C.D."/>
            <person name="Ivanova N."/>
            <person name="Mavromatis K."/>
            <person name="Mikhailova N."/>
            <person name="Chen A."/>
            <person name="Palaniappan K."/>
            <person name="Chain P."/>
            <person name="Rohde M."/>
            <person name="Goker M."/>
            <person name="Bristow J."/>
            <person name="Eisen J.A."/>
            <person name="Markowitz V."/>
            <person name="Hugenholtz P."/>
            <person name="Kyrpides N.C."/>
            <person name="Klenk H.P."/>
        </authorList>
    </citation>
    <scope>NUCLEOTIDE SEQUENCE [LARGE SCALE GENOMIC DNA]</scope>
    <source>
        <strain evidence="4">ATCC 12428 / DSM 43021 / JCM 3005 / NI 9100</strain>
    </source>
</reference>
<dbReference type="GO" id="GO:0051782">
    <property type="term" value="P:negative regulation of cell division"/>
    <property type="evidence" value="ECO:0007669"/>
    <property type="project" value="TreeGrafter"/>
</dbReference>
<feature type="domain" description="CobQ/CobB/MinD/ParA nucleotide binding" evidence="2">
    <location>
        <begin position="653"/>
        <end position="866"/>
    </location>
</feature>
<feature type="compositionally biased region" description="Basic and acidic residues" evidence="1">
    <location>
        <begin position="323"/>
        <end position="369"/>
    </location>
</feature>
<dbReference type="Gene3D" id="3.40.50.300">
    <property type="entry name" value="P-loop containing nucleotide triphosphate hydrolases"/>
    <property type="match status" value="1"/>
</dbReference>
<evidence type="ECO:0000256" key="1">
    <source>
        <dbReference type="SAM" id="MobiDB-lite"/>
    </source>
</evidence>
<dbReference type="EMBL" id="CP001814">
    <property type="protein sequence ID" value="ACZ83201.1"/>
    <property type="molecule type" value="Genomic_DNA"/>
</dbReference>
<feature type="compositionally biased region" description="Low complexity" evidence="1">
    <location>
        <begin position="416"/>
        <end position="429"/>
    </location>
</feature>
<name>D2AXM1_STRRD</name>
<feature type="region of interest" description="Disordered" evidence="1">
    <location>
        <begin position="42"/>
        <end position="63"/>
    </location>
</feature>
<feature type="compositionally biased region" description="Basic and acidic residues" evidence="1">
    <location>
        <begin position="535"/>
        <end position="547"/>
    </location>
</feature>
<feature type="compositionally biased region" description="Basic and acidic residues" evidence="1">
    <location>
        <begin position="479"/>
        <end position="491"/>
    </location>
</feature>
<dbReference type="InterPro" id="IPR027417">
    <property type="entry name" value="P-loop_NTPase"/>
</dbReference>
<dbReference type="GO" id="GO:0005524">
    <property type="term" value="F:ATP binding"/>
    <property type="evidence" value="ECO:0007669"/>
    <property type="project" value="TreeGrafter"/>
</dbReference>
<dbReference type="HOGENOM" id="CLU_322077_0_0_11"/>
<feature type="region of interest" description="Disordered" evidence="1">
    <location>
        <begin position="239"/>
        <end position="608"/>
    </location>
</feature>
<dbReference type="Pfam" id="PF01656">
    <property type="entry name" value="CbiA"/>
    <property type="match status" value="1"/>
</dbReference>
<proteinExistence type="predicted"/>
<feature type="compositionally biased region" description="Polar residues" evidence="1">
    <location>
        <begin position="460"/>
        <end position="470"/>
    </location>
</feature>